<accession>A0A2D0MZG6</accession>
<comment type="similarity">
    <text evidence="7">Belongs to the TonB-dependent receptor family.</text>
</comment>
<evidence type="ECO:0000313" key="10">
    <source>
        <dbReference type="EMBL" id="PHN01570.1"/>
    </source>
</evidence>
<feature type="signal peptide" evidence="8">
    <location>
        <begin position="1"/>
        <end position="22"/>
    </location>
</feature>
<dbReference type="InterPro" id="IPR039426">
    <property type="entry name" value="TonB-dep_rcpt-like"/>
</dbReference>
<evidence type="ECO:0000256" key="4">
    <source>
        <dbReference type="ARBA" id="ARBA00022692"/>
    </source>
</evidence>
<dbReference type="SUPFAM" id="SSF56935">
    <property type="entry name" value="Porins"/>
    <property type="match status" value="1"/>
</dbReference>
<proteinExistence type="inferred from homology"/>
<dbReference type="Gene3D" id="2.170.130.10">
    <property type="entry name" value="TonB-dependent receptor, plug domain"/>
    <property type="match status" value="1"/>
</dbReference>
<comment type="caution">
    <text evidence="10">The sequence shown here is derived from an EMBL/GenBank/DDBJ whole genome shotgun (WGS) entry which is preliminary data.</text>
</comment>
<evidence type="ECO:0000259" key="9">
    <source>
        <dbReference type="Pfam" id="PF07715"/>
    </source>
</evidence>
<dbReference type="RefSeq" id="WP_099155003.1">
    <property type="nucleotide sequence ID" value="NZ_PDUD01000052.1"/>
</dbReference>
<organism evidence="10 11">
    <name type="scientific">Flavilitoribacter nigricans (strain ATCC 23147 / DSM 23189 / NBRC 102662 / NCIMB 1420 / SS-2)</name>
    <name type="common">Lewinella nigricans</name>
    <dbReference type="NCBI Taxonomy" id="1122177"/>
    <lineage>
        <taxon>Bacteria</taxon>
        <taxon>Pseudomonadati</taxon>
        <taxon>Bacteroidota</taxon>
        <taxon>Saprospiria</taxon>
        <taxon>Saprospirales</taxon>
        <taxon>Lewinellaceae</taxon>
        <taxon>Flavilitoribacter</taxon>
    </lineage>
</organism>
<protein>
    <recommendedName>
        <fullName evidence="9">TonB-dependent receptor plug domain-containing protein</fullName>
    </recommendedName>
</protein>
<dbReference type="OrthoDB" id="9819500at2"/>
<dbReference type="GO" id="GO:0009279">
    <property type="term" value="C:cell outer membrane"/>
    <property type="evidence" value="ECO:0007669"/>
    <property type="project" value="UniProtKB-SubCell"/>
</dbReference>
<reference evidence="10 11" key="1">
    <citation type="submission" date="2017-10" db="EMBL/GenBank/DDBJ databases">
        <title>The draft genome sequence of Lewinella nigricans NBRC 102662.</title>
        <authorList>
            <person name="Wang K."/>
        </authorList>
    </citation>
    <scope>NUCLEOTIDE SEQUENCE [LARGE SCALE GENOMIC DNA]</scope>
    <source>
        <strain evidence="10 11">NBRC 102662</strain>
    </source>
</reference>
<dbReference type="AlphaFoldDB" id="A0A2D0MZG6"/>
<dbReference type="InterPro" id="IPR037066">
    <property type="entry name" value="Plug_dom_sf"/>
</dbReference>
<dbReference type="InterPro" id="IPR012910">
    <property type="entry name" value="Plug_dom"/>
</dbReference>
<sequence>MKQVATPFLLALLLLSTLTASAQILRGKILRYGEAQSGLSIQKNGRGFKSLTDINGNFLIKAKEGNKLFVRQGDTTWILPARQNMEIELSELAREPEDTARPAVEKPAMTSSWGDTLGAVTTIQRKDFNDGNIFDPYGLIQGLVPGLTVAKPGGDPLGNYQVQLRGLHTFDEFTSDPRERVIDRRQPLLVIDGLPGADLLTLDPADIATIRILRDVASTAAYGLRGANGVIEIETRLPGDDPLSVTYHSYLAHETPTGMTDVLSATEFARRTGTPNTAYYRPGFNLGDDTDWQREISRKVWNHTHQLAAGGTFGNTRYQLALNYRDQQGVAKRSGFHQWNSRLHLQQALWKDRLKIGIQAAHTGRNFQDVEPNIFLQAAQYNPTSPIYSDTSTRYGGYQQMPFYLYFNPVAAQEQTTREGHQKVNTLGGYVQLEPLAGLELAGRYTRQHSDRLYGQHYPRNAFFGGYDVGGSALRDAQLLDNQHGQLSAAYGLNWSKHRLKVRAAYTYQRWDLDYEQIIARQFTNDDFSYERTDGAANLERLQHRTLDEQIALTSTLEYHWNKTVFVKGLLRREGASRLGPKNKWAWFPGLQTAVSLHRIFNWSNRFHLRMSYGEAGQLPPKNFASHWKVGPQDYMYYAGQYIRSYDFTNTPNPGIGAEHRSEWNIGLDFGLLANRIRLNLDWYRSTSRDIIARTELPTPPYPQISYFDNFGALQNQGLEVGLATQLIDNTQLQWHTGLQFSTNTTRMLDMNHPQARNVIEYRGVGRLGSPGLCCTTAQRLEEGEKIGNFYGPVYQGIDQEGRWQLADLNNNGIPDFGDEQQIGNAQPDLQFGWTNDLQWGAFELSWMLRGILGHDLINAHRIRLENPESLGPYNVFSSLFEGEKLRLRDYPVLSSYYVEDASFVRLDYLTLAYRFKLPESARLSGLQLYLNARNVFTLSAYSGPDPDLWLNNAGNLLAPGVASPSSFGERGLYFPARSFTLGVRLEM</sequence>
<comment type="subcellular location">
    <subcellularLocation>
        <location evidence="1 7">Cell outer membrane</location>
        <topology evidence="1 7">Multi-pass membrane protein</topology>
    </subcellularLocation>
</comment>
<dbReference type="Proteomes" id="UP000223913">
    <property type="component" value="Unassembled WGS sequence"/>
</dbReference>
<evidence type="ECO:0000256" key="2">
    <source>
        <dbReference type="ARBA" id="ARBA00022448"/>
    </source>
</evidence>
<evidence type="ECO:0000256" key="3">
    <source>
        <dbReference type="ARBA" id="ARBA00022452"/>
    </source>
</evidence>
<evidence type="ECO:0000256" key="1">
    <source>
        <dbReference type="ARBA" id="ARBA00004571"/>
    </source>
</evidence>
<dbReference type="InterPro" id="IPR023996">
    <property type="entry name" value="TonB-dep_OMP_SusC/RagA"/>
</dbReference>
<dbReference type="Gene3D" id="2.40.170.20">
    <property type="entry name" value="TonB-dependent receptor, beta-barrel domain"/>
    <property type="match status" value="1"/>
</dbReference>
<name>A0A2D0MZG6_FLAN2</name>
<evidence type="ECO:0000256" key="8">
    <source>
        <dbReference type="SAM" id="SignalP"/>
    </source>
</evidence>
<keyword evidence="6 7" id="KW-0998">Cell outer membrane</keyword>
<keyword evidence="11" id="KW-1185">Reference proteome</keyword>
<dbReference type="Pfam" id="PF07715">
    <property type="entry name" value="Plug"/>
    <property type="match status" value="1"/>
</dbReference>
<keyword evidence="8" id="KW-0732">Signal</keyword>
<dbReference type="EMBL" id="PDUD01000052">
    <property type="protein sequence ID" value="PHN01570.1"/>
    <property type="molecule type" value="Genomic_DNA"/>
</dbReference>
<feature type="chain" id="PRO_5012700180" description="TonB-dependent receptor plug domain-containing protein" evidence="8">
    <location>
        <begin position="23"/>
        <end position="988"/>
    </location>
</feature>
<keyword evidence="2 7" id="KW-0813">Transport</keyword>
<keyword evidence="5 7" id="KW-0472">Membrane</keyword>
<dbReference type="InterPro" id="IPR036942">
    <property type="entry name" value="Beta-barrel_TonB_sf"/>
</dbReference>
<evidence type="ECO:0000256" key="7">
    <source>
        <dbReference type="PROSITE-ProRule" id="PRU01360"/>
    </source>
</evidence>
<evidence type="ECO:0000256" key="5">
    <source>
        <dbReference type="ARBA" id="ARBA00023136"/>
    </source>
</evidence>
<evidence type="ECO:0000256" key="6">
    <source>
        <dbReference type="ARBA" id="ARBA00023237"/>
    </source>
</evidence>
<dbReference type="NCBIfam" id="TIGR04056">
    <property type="entry name" value="OMP_RagA_SusC"/>
    <property type="match status" value="1"/>
</dbReference>
<evidence type="ECO:0000313" key="11">
    <source>
        <dbReference type="Proteomes" id="UP000223913"/>
    </source>
</evidence>
<feature type="domain" description="TonB-dependent receptor plug" evidence="9">
    <location>
        <begin position="115"/>
        <end position="230"/>
    </location>
</feature>
<keyword evidence="3 7" id="KW-1134">Transmembrane beta strand</keyword>
<gene>
    <name evidence="10" type="ORF">CRP01_36325</name>
</gene>
<dbReference type="PROSITE" id="PS52016">
    <property type="entry name" value="TONB_DEPENDENT_REC_3"/>
    <property type="match status" value="1"/>
</dbReference>
<keyword evidence="4 7" id="KW-0812">Transmembrane</keyword>